<proteinExistence type="evidence at transcript level"/>
<evidence type="ECO:0000256" key="14">
    <source>
        <dbReference type="SAM" id="MobiDB-lite"/>
    </source>
</evidence>
<keyword evidence="11" id="KW-0804">Transcription</keyword>
<dbReference type="SUPFAM" id="SSF57667">
    <property type="entry name" value="beta-beta-alpha zinc fingers"/>
    <property type="match status" value="3"/>
</dbReference>
<evidence type="ECO:0000256" key="6">
    <source>
        <dbReference type="ARBA" id="ARBA00022737"/>
    </source>
</evidence>
<feature type="domain" description="C2H2-type" evidence="15">
    <location>
        <begin position="350"/>
        <end position="377"/>
    </location>
</feature>
<evidence type="ECO:0000256" key="4">
    <source>
        <dbReference type="ARBA" id="ARBA00022491"/>
    </source>
</evidence>
<organism evidence="16">
    <name type="scientific">Hemicentrotus pulcherrimus</name>
    <name type="common">Sea urchin</name>
    <name type="synonym">Strongylocentrotus pulcherrimus</name>
    <dbReference type="NCBI Taxonomy" id="7650"/>
    <lineage>
        <taxon>Eukaryota</taxon>
        <taxon>Metazoa</taxon>
        <taxon>Echinodermata</taxon>
        <taxon>Eleutherozoa</taxon>
        <taxon>Echinozoa</taxon>
        <taxon>Echinoidea</taxon>
        <taxon>Euechinoidea</taxon>
        <taxon>Echinacea</taxon>
        <taxon>Camarodonta</taxon>
        <taxon>Echinidea</taxon>
        <taxon>Strongylocentrotidae</taxon>
        <taxon>Hemicentrotus</taxon>
    </lineage>
</organism>
<feature type="compositionally biased region" description="Polar residues" evidence="14">
    <location>
        <begin position="296"/>
        <end position="308"/>
    </location>
</feature>
<dbReference type="FunFam" id="3.30.160.60:FF:005037">
    <property type="match status" value="1"/>
</dbReference>
<dbReference type="GO" id="GO:0007399">
    <property type="term" value="P:nervous system development"/>
    <property type="evidence" value="ECO:0007669"/>
    <property type="project" value="UniProtKB-KW"/>
</dbReference>
<evidence type="ECO:0000256" key="13">
    <source>
        <dbReference type="PROSITE-ProRule" id="PRU00042"/>
    </source>
</evidence>
<dbReference type="FunFam" id="3.30.160.60:FF:000103">
    <property type="entry name" value="FEZ family zinc finger 1"/>
    <property type="match status" value="1"/>
</dbReference>
<evidence type="ECO:0000256" key="1">
    <source>
        <dbReference type="ARBA" id="ARBA00004123"/>
    </source>
</evidence>
<feature type="domain" description="C2H2-type" evidence="15">
    <location>
        <begin position="378"/>
        <end position="405"/>
    </location>
</feature>
<protein>
    <submittedName>
        <fullName evidence="16">Forebrain embryonic zinc finger</fullName>
    </submittedName>
</protein>
<dbReference type="InterPro" id="IPR013087">
    <property type="entry name" value="Znf_C2H2_type"/>
</dbReference>
<dbReference type="GO" id="GO:0005634">
    <property type="term" value="C:nucleus"/>
    <property type="evidence" value="ECO:0007669"/>
    <property type="project" value="UniProtKB-SubCell"/>
</dbReference>
<evidence type="ECO:0000256" key="8">
    <source>
        <dbReference type="ARBA" id="ARBA00022833"/>
    </source>
</evidence>
<keyword evidence="8" id="KW-0862">Zinc</keyword>
<dbReference type="FunFam" id="3.30.160.60:FF:000194">
    <property type="entry name" value="Fez family zinc finger protein 2"/>
    <property type="match status" value="1"/>
</dbReference>
<reference evidence="16" key="1">
    <citation type="journal article" date="2011" name="Development">
        <title>Intracellular FoxQ2-Fez pathway is required for establishing a precise border between the neurogenic and non-neurogenic ectoderm.</title>
        <authorList>
            <person name="Yaguchi S."/>
            <person name="Yaguchi J."/>
            <person name="Wei Z."/>
            <person name="Jin Y."/>
            <person name="Angerer L.M."/>
            <person name="Inaba K."/>
        </authorList>
    </citation>
    <scope>NUCLEOTIDE SEQUENCE</scope>
</reference>
<dbReference type="PROSITE" id="PS00028">
    <property type="entry name" value="ZINC_FINGER_C2H2_1"/>
    <property type="match status" value="6"/>
</dbReference>
<keyword evidence="3" id="KW-0217">Developmental protein</keyword>
<dbReference type="SMART" id="SM00355">
    <property type="entry name" value="ZnF_C2H2"/>
    <property type="match status" value="6"/>
</dbReference>
<feature type="domain" description="C2H2-type" evidence="15">
    <location>
        <begin position="322"/>
        <end position="349"/>
    </location>
</feature>
<dbReference type="PROSITE" id="PS50157">
    <property type="entry name" value="ZINC_FINGER_C2H2_2"/>
    <property type="match status" value="6"/>
</dbReference>
<dbReference type="Pfam" id="PF13912">
    <property type="entry name" value="zf-C2H2_6"/>
    <property type="match status" value="1"/>
</dbReference>
<keyword evidence="7 13" id="KW-0863">Zinc-finger</keyword>
<feature type="compositionally biased region" description="Basic and acidic residues" evidence="14">
    <location>
        <begin position="172"/>
        <end position="186"/>
    </location>
</feature>
<dbReference type="PANTHER" id="PTHR24394">
    <property type="entry name" value="ZINC FINGER PROTEIN"/>
    <property type="match status" value="1"/>
</dbReference>
<dbReference type="EMBL" id="AB610478">
    <property type="protein sequence ID" value="BAK85965.1"/>
    <property type="molecule type" value="mRNA"/>
</dbReference>
<gene>
    <name evidence="16" type="primary">fez</name>
</gene>
<dbReference type="Pfam" id="PF00096">
    <property type="entry name" value="zf-C2H2"/>
    <property type="match status" value="5"/>
</dbReference>
<feature type="region of interest" description="Disordered" evidence="14">
    <location>
        <begin position="255"/>
        <end position="314"/>
    </location>
</feature>
<comment type="similarity">
    <text evidence="2">Belongs to the krueppel C2H2-type zinc-finger protein family.</text>
</comment>
<evidence type="ECO:0000256" key="3">
    <source>
        <dbReference type="ARBA" id="ARBA00022473"/>
    </source>
</evidence>
<evidence type="ECO:0000256" key="2">
    <source>
        <dbReference type="ARBA" id="ARBA00006991"/>
    </source>
</evidence>
<feature type="domain" description="C2H2-type" evidence="15">
    <location>
        <begin position="434"/>
        <end position="461"/>
    </location>
</feature>
<keyword evidence="5" id="KW-0479">Metal-binding</keyword>
<evidence type="ECO:0000256" key="7">
    <source>
        <dbReference type="ARBA" id="ARBA00022771"/>
    </source>
</evidence>
<dbReference type="Gene3D" id="3.30.160.60">
    <property type="entry name" value="Classic Zinc Finger"/>
    <property type="match status" value="6"/>
</dbReference>
<evidence type="ECO:0000259" key="15">
    <source>
        <dbReference type="PROSITE" id="PS50157"/>
    </source>
</evidence>
<keyword evidence="6" id="KW-0677">Repeat</keyword>
<dbReference type="GO" id="GO:0000981">
    <property type="term" value="F:DNA-binding transcription factor activity, RNA polymerase II-specific"/>
    <property type="evidence" value="ECO:0007669"/>
    <property type="project" value="TreeGrafter"/>
</dbReference>
<name>G1UH34_HEMPU</name>
<evidence type="ECO:0000256" key="11">
    <source>
        <dbReference type="ARBA" id="ARBA00023163"/>
    </source>
</evidence>
<feature type="region of interest" description="Disordered" evidence="14">
    <location>
        <begin position="172"/>
        <end position="213"/>
    </location>
</feature>
<dbReference type="AlphaFoldDB" id="G1UH34"/>
<evidence type="ECO:0000313" key="16">
    <source>
        <dbReference type="EMBL" id="BAK85965.1"/>
    </source>
</evidence>
<keyword evidence="9" id="KW-0524">Neurogenesis</keyword>
<comment type="subcellular location">
    <subcellularLocation>
        <location evidence="1">Nucleus</location>
    </subcellularLocation>
</comment>
<evidence type="ECO:0000256" key="9">
    <source>
        <dbReference type="ARBA" id="ARBA00022902"/>
    </source>
</evidence>
<feature type="domain" description="C2H2-type" evidence="15">
    <location>
        <begin position="462"/>
        <end position="490"/>
    </location>
</feature>
<feature type="compositionally biased region" description="Polar residues" evidence="14">
    <location>
        <begin position="259"/>
        <end position="284"/>
    </location>
</feature>
<sequence>MKKAFIFFKMADSVTRKSHTVKRESPKLTFSIDSILGIKKMKKSKLEPSVNEDAFHKLKGISQRSHIHTPLHHQSKVRSERVFASQSEELLQPGPPPSFIPGAASNFYGLHAEYYALESLHRVVYAKDPTYGLGRNFCPSWPSFFPFRGNQFSSDGKELGFMKALCRPNKKVPERRNWPRDMDKSRAISTPFSSPSTISPSSSTSSSSTSPPYHPLTSDFWSQHLKLKATKSSLMSDLVVPSAFKSTQRVDEVNAKFSPISTTPARENGNASRHNFNNSASLDNPSMHRQARSDKSTTLPTRESNTATHIARRQDGNKPKTFVCAECGKIFNAHYNLTRHMPVHTGARPFVCKVCGKGFRQASTLCRHKIIHTNEKPHRCHECGKAFNRSSTLNTHMRIHADFKPFICEFCGKGFHQKGNYKNHRLTHSSEKAFKCHICHKAFHQVYNLTFHMHTHREQKPFTCGICGKGFCRNFDLKKHTRKLHDKTSDNGRKGHAKVLKRVGTVPLVPFPF</sequence>
<evidence type="ECO:0000256" key="10">
    <source>
        <dbReference type="ARBA" id="ARBA00023015"/>
    </source>
</evidence>
<accession>G1UH34</accession>
<keyword evidence="10" id="KW-0805">Transcription regulation</keyword>
<keyword evidence="4" id="KW-0678">Repressor</keyword>
<dbReference type="FunFam" id="3.30.160.60:FF:000251">
    <property type="entry name" value="FEZ family zinc finger 2"/>
    <property type="match status" value="1"/>
</dbReference>
<dbReference type="GO" id="GO:0008270">
    <property type="term" value="F:zinc ion binding"/>
    <property type="evidence" value="ECO:0007669"/>
    <property type="project" value="UniProtKB-KW"/>
</dbReference>
<keyword evidence="12" id="KW-0539">Nucleus</keyword>
<evidence type="ECO:0000256" key="12">
    <source>
        <dbReference type="ARBA" id="ARBA00023242"/>
    </source>
</evidence>
<dbReference type="InterPro" id="IPR036236">
    <property type="entry name" value="Znf_C2H2_sf"/>
</dbReference>
<dbReference type="PANTHER" id="PTHR24394:SF29">
    <property type="entry name" value="MYONEURIN"/>
    <property type="match status" value="1"/>
</dbReference>
<feature type="compositionally biased region" description="Low complexity" evidence="14">
    <location>
        <begin position="189"/>
        <end position="213"/>
    </location>
</feature>
<evidence type="ECO:0000256" key="5">
    <source>
        <dbReference type="ARBA" id="ARBA00022723"/>
    </source>
</evidence>
<dbReference type="FunFam" id="3.30.160.60:FF:000227">
    <property type="entry name" value="fez family zinc finger protein 1"/>
    <property type="match status" value="1"/>
</dbReference>
<dbReference type="FunFam" id="3.30.160.60:FF:000164">
    <property type="entry name" value="Fez family zinc finger protein 2"/>
    <property type="match status" value="1"/>
</dbReference>
<feature type="domain" description="C2H2-type" evidence="15">
    <location>
        <begin position="406"/>
        <end position="433"/>
    </location>
</feature>